<dbReference type="Pfam" id="PF00194">
    <property type="entry name" value="Carb_anhydrase"/>
    <property type="match status" value="1"/>
</dbReference>
<evidence type="ECO:0000313" key="9">
    <source>
        <dbReference type="EMBL" id="CAL5064063.1"/>
    </source>
</evidence>
<dbReference type="GO" id="GO:0004089">
    <property type="term" value="F:carbonate dehydratase activity"/>
    <property type="evidence" value="ECO:0007669"/>
    <property type="project" value="UniProtKB-UniRule"/>
</dbReference>
<dbReference type="GO" id="GO:0008270">
    <property type="term" value="F:zinc ion binding"/>
    <property type="evidence" value="ECO:0007669"/>
    <property type="project" value="UniProtKB-UniRule"/>
</dbReference>
<dbReference type="AlphaFoldDB" id="A0ABC9ETY0"/>
<evidence type="ECO:0000313" key="10">
    <source>
        <dbReference type="Proteomes" id="UP001497457"/>
    </source>
</evidence>
<keyword evidence="3 6" id="KW-0479">Metal-binding</keyword>
<evidence type="ECO:0000256" key="7">
    <source>
        <dbReference type="SAM" id="MobiDB-lite"/>
    </source>
</evidence>
<organism evidence="9 10">
    <name type="scientific">Urochloa decumbens</name>
    <dbReference type="NCBI Taxonomy" id="240449"/>
    <lineage>
        <taxon>Eukaryota</taxon>
        <taxon>Viridiplantae</taxon>
        <taxon>Streptophyta</taxon>
        <taxon>Embryophyta</taxon>
        <taxon>Tracheophyta</taxon>
        <taxon>Spermatophyta</taxon>
        <taxon>Magnoliopsida</taxon>
        <taxon>Liliopsida</taxon>
        <taxon>Poales</taxon>
        <taxon>Poaceae</taxon>
        <taxon>PACMAD clade</taxon>
        <taxon>Panicoideae</taxon>
        <taxon>Panicodae</taxon>
        <taxon>Paniceae</taxon>
        <taxon>Melinidinae</taxon>
        <taxon>Urochloa</taxon>
    </lineage>
</organism>
<comment type="function">
    <text evidence="6">Reversible hydration of carbon dioxide.</text>
</comment>
<evidence type="ECO:0000259" key="8">
    <source>
        <dbReference type="PROSITE" id="PS51144"/>
    </source>
</evidence>
<dbReference type="Gene3D" id="3.10.200.10">
    <property type="entry name" value="Alpha carbonic anhydrase"/>
    <property type="match status" value="1"/>
</dbReference>
<evidence type="ECO:0000256" key="5">
    <source>
        <dbReference type="ARBA" id="ARBA00023239"/>
    </source>
</evidence>
<dbReference type="InterPro" id="IPR018338">
    <property type="entry name" value="Carbonic_anhydrase_a-class_CS"/>
</dbReference>
<keyword evidence="4 6" id="KW-0862">Zinc</keyword>
<accession>A0ABC9ETY0</accession>
<evidence type="ECO:0000256" key="3">
    <source>
        <dbReference type="ARBA" id="ARBA00022723"/>
    </source>
</evidence>
<protein>
    <recommendedName>
        <fullName evidence="2 6">Carbonic anhydrase</fullName>
        <ecNumber evidence="2 6">4.2.1.1</ecNumber>
    </recommendedName>
</protein>
<proteinExistence type="inferred from homology"/>
<dbReference type="PROSITE" id="PS51144">
    <property type="entry name" value="ALPHA_CA_2"/>
    <property type="match status" value="1"/>
</dbReference>
<feature type="domain" description="Alpha-carbonic anhydrase" evidence="8">
    <location>
        <begin position="63"/>
        <end position="309"/>
    </location>
</feature>
<dbReference type="InterPro" id="IPR023561">
    <property type="entry name" value="Carbonic_anhydrase_a-class"/>
</dbReference>
<dbReference type="SMART" id="SM01057">
    <property type="entry name" value="Carb_anhydrase"/>
    <property type="match status" value="1"/>
</dbReference>
<comment type="cofactor">
    <cofactor evidence="1 6">
        <name>Zn(2+)</name>
        <dbReference type="ChEBI" id="CHEBI:29105"/>
    </cofactor>
</comment>
<dbReference type="EC" id="4.2.1.1" evidence="2 6"/>
<evidence type="ECO:0000256" key="1">
    <source>
        <dbReference type="ARBA" id="ARBA00001947"/>
    </source>
</evidence>
<evidence type="ECO:0000256" key="4">
    <source>
        <dbReference type="ARBA" id="ARBA00022833"/>
    </source>
</evidence>
<evidence type="ECO:0000256" key="6">
    <source>
        <dbReference type="RuleBase" id="RU367011"/>
    </source>
</evidence>
<reference evidence="9 10" key="2">
    <citation type="submission" date="2024-10" db="EMBL/GenBank/DDBJ databases">
        <authorList>
            <person name="Ryan C."/>
        </authorList>
    </citation>
    <scope>NUCLEOTIDE SEQUENCE [LARGE SCALE GENOMIC DNA]</scope>
</reference>
<keyword evidence="10" id="KW-1185">Reference proteome</keyword>
<dbReference type="InterPro" id="IPR036398">
    <property type="entry name" value="CA_dom_sf"/>
</dbReference>
<dbReference type="PANTHER" id="PTHR18952:SF262">
    <property type="entry name" value="CARBONIC ANHYDRASE"/>
    <property type="match status" value="1"/>
</dbReference>
<reference evidence="10" key="1">
    <citation type="submission" date="2024-06" db="EMBL/GenBank/DDBJ databases">
        <authorList>
            <person name="Ryan C."/>
        </authorList>
    </citation>
    <scope>NUCLEOTIDE SEQUENCE [LARGE SCALE GENOMIC DNA]</scope>
</reference>
<keyword evidence="5 6" id="KW-0456">Lyase</keyword>
<dbReference type="SUPFAM" id="SSF51069">
    <property type="entry name" value="Carbonic anhydrase"/>
    <property type="match status" value="1"/>
</dbReference>
<feature type="region of interest" description="Disordered" evidence="7">
    <location>
        <begin position="283"/>
        <end position="327"/>
    </location>
</feature>
<dbReference type="EMBL" id="OZ075115">
    <property type="protein sequence ID" value="CAL5064063.1"/>
    <property type="molecule type" value="Genomic_DNA"/>
</dbReference>
<feature type="compositionally biased region" description="Basic and acidic residues" evidence="7">
    <location>
        <begin position="283"/>
        <end position="293"/>
    </location>
</feature>
<dbReference type="PANTHER" id="PTHR18952">
    <property type="entry name" value="CARBONIC ANHYDRASE"/>
    <property type="match status" value="1"/>
</dbReference>
<evidence type="ECO:0000256" key="2">
    <source>
        <dbReference type="ARBA" id="ARBA00012925"/>
    </source>
</evidence>
<dbReference type="InterPro" id="IPR041891">
    <property type="entry name" value="Alpha_CA_prokaryot-like"/>
</dbReference>
<dbReference type="CDD" id="cd03124">
    <property type="entry name" value="alpha_CA_prokaryotic_like"/>
    <property type="match status" value="1"/>
</dbReference>
<comment type="catalytic activity">
    <reaction evidence="6">
        <text>hydrogencarbonate + H(+) = CO2 + H2O</text>
        <dbReference type="Rhea" id="RHEA:10748"/>
        <dbReference type="ChEBI" id="CHEBI:15377"/>
        <dbReference type="ChEBI" id="CHEBI:15378"/>
        <dbReference type="ChEBI" id="CHEBI:16526"/>
        <dbReference type="ChEBI" id="CHEBI:17544"/>
        <dbReference type="EC" id="4.2.1.1"/>
    </reaction>
</comment>
<name>A0ABC9ETY0_9POAL</name>
<sequence>MIPRLLTNVHDVAKAKPQSAAMARRRNNADALAASPTLALAILAVFLAFCARSASAVGSTPHSAFSYKDSDPDGPSKWATLQKDWAICDSGTEQSPIDVAKVEVSKDLGPLENTYKAGAATVQNRGHDFMLNWKEGNGKLTLNGKEYTLLQVHWHAPSEHTVNGTRFDAEMHMVHEDAAKEKAVVSVLFSTKAGKPSKLLGDLVPYFEKLTGKQNATEEVKDAVDPAVMIDKASGYYRYEGSLTTPPCTEGVIWTILSKISTICLCLIAYQVSDASAEQIDAVKSEDKTEEPNSRPTQKINSRVIRYYEGGDKESTAAPGPRRAGPS</sequence>
<comment type="similarity">
    <text evidence="6">Belongs to the alpha-carbonic anhydrase family.</text>
</comment>
<dbReference type="PROSITE" id="PS00162">
    <property type="entry name" value="ALPHA_CA_1"/>
    <property type="match status" value="1"/>
</dbReference>
<dbReference type="Proteomes" id="UP001497457">
    <property type="component" value="Chromosome 5rd"/>
</dbReference>
<dbReference type="InterPro" id="IPR001148">
    <property type="entry name" value="CA_dom"/>
</dbReference>
<gene>
    <name evidence="9" type="ORF">URODEC1_LOCUS99257</name>
</gene>